<organism evidence="1 2">
    <name type="scientific">Auriscalpium vulgare</name>
    <dbReference type="NCBI Taxonomy" id="40419"/>
    <lineage>
        <taxon>Eukaryota</taxon>
        <taxon>Fungi</taxon>
        <taxon>Dikarya</taxon>
        <taxon>Basidiomycota</taxon>
        <taxon>Agaricomycotina</taxon>
        <taxon>Agaricomycetes</taxon>
        <taxon>Russulales</taxon>
        <taxon>Auriscalpiaceae</taxon>
        <taxon>Auriscalpium</taxon>
    </lineage>
</organism>
<keyword evidence="2" id="KW-1185">Reference proteome</keyword>
<feature type="non-terminal residue" evidence="1">
    <location>
        <position position="58"/>
    </location>
</feature>
<feature type="non-terminal residue" evidence="1">
    <location>
        <position position="1"/>
    </location>
</feature>
<reference evidence="1" key="2">
    <citation type="journal article" date="2022" name="New Phytol.">
        <title>Evolutionary transition to the ectomycorrhizal habit in the genomes of a hyperdiverse lineage of mushroom-forming fungi.</title>
        <authorList>
            <person name="Looney B."/>
            <person name="Miyauchi S."/>
            <person name="Morin E."/>
            <person name="Drula E."/>
            <person name="Courty P.E."/>
            <person name="Kohler A."/>
            <person name="Kuo A."/>
            <person name="LaButti K."/>
            <person name="Pangilinan J."/>
            <person name="Lipzen A."/>
            <person name="Riley R."/>
            <person name="Andreopoulos W."/>
            <person name="He G."/>
            <person name="Johnson J."/>
            <person name="Nolan M."/>
            <person name="Tritt A."/>
            <person name="Barry K.W."/>
            <person name="Grigoriev I.V."/>
            <person name="Nagy L.G."/>
            <person name="Hibbett D."/>
            <person name="Henrissat B."/>
            <person name="Matheny P.B."/>
            <person name="Labbe J."/>
            <person name="Martin F.M."/>
        </authorList>
    </citation>
    <scope>NUCLEOTIDE SEQUENCE</scope>
    <source>
        <strain evidence="1">FP105234-sp</strain>
    </source>
</reference>
<accession>A0ACB8RKD4</accession>
<evidence type="ECO:0000313" key="1">
    <source>
        <dbReference type="EMBL" id="KAI0044070.1"/>
    </source>
</evidence>
<comment type="caution">
    <text evidence="1">The sequence shown here is derived from an EMBL/GenBank/DDBJ whole genome shotgun (WGS) entry which is preliminary data.</text>
</comment>
<reference evidence="1" key="1">
    <citation type="submission" date="2021-02" db="EMBL/GenBank/DDBJ databases">
        <authorList>
            <consortium name="DOE Joint Genome Institute"/>
            <person name="Ahrendt S."/>
            <person name="Looney B.P."/>
            <person name="Miyauchi S."/>
            <person name="Morin E."/>
            <person name="Drula E."/>
            <person name="Courty P.E."/>
            <person name="Chicoki N."/>
            <person name="Fauchery L."/>
            <person name="Kohler A."/>
            <person name="Kuo A."/>
            <person name="Labutti K."/>
            <person name="Pangilinan J."/>
            <person name="Lipzen A."/>
            <person name="Riley R."/>
            <person name="Andreopoulos W."/>
            <person name="He G."/>
            <person name="Johnson J."/>
            <person name="Barry K.W."/>
            <person name="Grigoriev I.V."/>
            <person name="Nagy L."/>
            <person name="Hibbett D."/>
            <person name="Henrissat B."/>
            <person name="Matheny P.B."/>
            <person name="Labbe J."/>
            <person name="Martin F."/>
        </authorList>
    </citation>
    <scope>NUCLEOTIDE SEQUENCE</scope>
    <source>
        <strain evidence="1">FP105234-sp</strain>
    </source>
</reference>
<protein>
    <submittedName>
        <fullName evidence="1">Uncharacterized protein</fullName>
    </submittedName>
</protein>
<dbReference type="EMBL" id="MU275995">
    <property type="protein sequence ID" value="KAI0044070.1"/>
    <property type="molecule type" value="Genomic_DNA"/>
</dbReference>
<proteinExistence type="predicted"/>
<name>A0ACB8RKD4_9AGAM</name>
<evidence type="ECO:0000313" key="2">
    <source>
        <dbReference type="Proteomes" id="UP000814033"/>
    </source>
</evidence>
<dbReference type="Proteomes" id="UP000814033">
    <property type="component" value="Unassembled WGS sequence"/>
</dbReference>
<gene>
    <name evidence="1" type="ORF">FA95DRAFT_1460274</name>
</gene>
<sequence>CVPNAMIRWDAPTLTLEIRALRPILPGEEVTISYVHAYELHDKRKSDMQQRYGFTCTC</sequence>